<dbReference type="Gene3D" id="1.10.150.280">
    <property type="entry name" value="AF1531-like domain"/>
    <property type="match status" value="1"/>
</dbReference>
<feature type="domain" description="Helix-hairpin-helix DNA-binding motif class 1" evidence="3">
    <location>
        <begin position="29"/>
        <end position="48"/>
    </location>
</feature>
<dbReference type="InterPro" id="IPR003583">
    <property type="entry name" value="Hlx-hairpin-Hlx_DNA-bd_motif"/>
</dbReference>
<evidence type="ECO:0000313" key="5">
    <source>
        <dbReference type="Proteomes" id="UP000244173"/>
    </source>
</evidence>
<dbReference type="GO" id="GO:0015628">
    <property type="term" value="P:protein secretion by the type II secretion system"/>
    <property type="evidence" value="ECO:0007669"/>
    <property type="project" value="TreeGrafter"/>
</dbReference>
<proteinExistence type="predicted"/>
<dbReference type="STRING" id="1122240.GCA_000620105_03073"/>
<evidence type="ECO:0000256" key="2">
    <source>
        <dbReference type="SAM" id="SignalP"/>
    </source>
</evidence>
<dbReference type="OrthoDB" id="8687931at2"/>
<feature type="region of interest" description="Disordered" evidence="1">
    <location>
        <begin position="68"/>
        <end position="93"/>
    </location>
</feature>
<feature type="signal peptide" evidence="2">
    <location>
        <begin position="1"/>
        <end position="19"/>
    </location>
</feature>
<dbReference type="NCBIfam" id="TIGR00426">
    <property type="entry name" value="competence protein ComEA helix-hairpin-helix repeat region"/>
    <property type="match status" value="1"/>
</dbReference>
<reference evidence="4 5" key="1">
    <citation type="submission" date="2018-04" db="EMBL/GenBank/DDBJ databases">
        <title>Denitrifier Microvirgula.</title>
        <authorList>
            <person name="Anderson E."/>
            <person name="Jang J."/>
            <person name="Ishii S."/>
        </authorList>
    </citation>
    <scope>NUCLEOTIDE SEQUENCE [LARGE SCALE GENOMIC DNA]</scope>
    <source>
        <strain evidence="4 5">BE2.4</strain>
    </source>
</reference>
<dbReference type="InterPro" id="IPR051675">
    <property type="entry name" value="Endo/Exo/Phosphatase_dom_1"/>
</dbReference>
<dbReference type="PANTHER" id="PTHR21180">
    <property type="entry name" value="ENDONUCLEASE/EXONUCLEASE/PHOSPHATASE FAMILY DOMAIN-CONTAINING PROTEIN 1"/>
    <property type="match status" value="1"/>
</dbReference>
<gene>
    <name evidence="4" type="ORF">DAI18_03075</name>
</gene>
<evidence type="ECO:0000256" key="1">
    <source>
        <dbReference type="SAM" id="MobiDB-lite"/>
    </source>
</evidence>
<sequence>MRQWVWVWLALAWSVPVLAAVDVNSASAQQLEAVKGIGPAKARAIVDYRSRNGPFKSLDDLSKVDGIGPKSLEKMKPELQLGTKPPPKPAVKK</sequence>
<accession>A0A2S0PF55</accession>
<protein>
    <submittedName>
        <fullName evidence="4">Competence protein ComE</fullName>
    </submittedName>
</protein>
<dbReference type="AlphaFoldDB" id="A0A2S0PF55"/>
<dbReference type="GO" id="GO:0006281">
    <property type="term" value="P:DNA repair"/>
    <property type="evidence" value="ECO:0007669"/>
    <property type="project" value="InterPro"/>
</dbReference>
<dbReference type="SMART" id="SM00278">
    <property type="entry name" value="HhH1"/>
    <property type="match status" value="2"/>
</dbReference>
<feature type="compositionally biased region" description="Pro residues" evidence="1">
    <location>
        <begin position="84"/>
        <end position="93"/>
    </location>
</feature>
<dbReference type="InterPro" id="IPR004509">
    <property type="entry name" value="Competence_ComEA_HhH"/>
</dbReference>
<keyword evidence="2" id="KW-0732">Signal</keyword>
<dbReference type="Pfam" id="PF12836">
    <property type="entry name" value="HHH_3"/>
    <property type="match status" value="1"/>
</dbReference>
<keyword evidence="5" id="KW-1185">Reference proteome</keyword>
<dbReference type="InterPro" id="IPR010994">
    <property type="entry name" value="RuvA_2-like"/>
</dbReference>
<dbReference type="GO" id="GO:0015627">
    <property type="term" value="C:type II protein secretion system complex"/>
    <property type="evidence" value="ECO:0007669"/>
    <property type="project" value="TreeGrafter"/>
</dbReference>
<feature type="chain" id="PRO_5015483870" evidence="2">
    <location>
        <begin position="20"/>
        <end position="93"/>
    </location>
</feature>
<dbReference type="GO" id="GO:0003677">
    <property type="term" value="F:DNA binding"/>
    <property type="evidence" value="ECO:0007669"/>
    <property type="project" value="InterPro"/>
</dbReference>
<organism evidence="4 5">
    <name type="scientific">Microvirgula aerodenitrificans</name>
    <dbReference type="NCBI Taxonomy" id="57480"/>
    <lineage>
        <taxon>Bacteria</taxon>
        <taxon>Pseudomonadati</taxon>
        <taxon>Pseudomonadota</taxon>
        <taxon>Betaproteobacteria</taxon>
        <taxon>Neisseriales</taxon>
        <taxon>Aquaspirillaceae</taxon>
        <taxon>Microvirgula</taxon>
    </lineage>
</organism>
<evidence type="ECO:0000259" key="3">
    <source>
        <dbReference type="SMART" id="SM00278"/>
    </source>
</evidence>
<dbReference type="PANTHER" id="PTHR21180:SF32">
    <property type="entry name" value="ENDONUCLEASE_EXONUCLEASE_PHOSPHATASE FAMILY DOMAIN-CONTAINING PROTEIN 1"/>
    <property type="match status" value="1"/>
</dbReference>
<dbReference type="SUPFAM" id="SSF47781">
    <property type="entry name" value="RuvA domain 2-like"/>
    <property type="match status" value="1"/>
</dbReference>
<feature type="domain" description="Helix-hairpin-helix DNA-binding motif class 1" evidence="3">
    <location>
        <begin position="59"/>
        <end position="78"/>
    </location>
</feature>
<dbReference type="Proteomes" id="UP000244173">
    <property type="component" value="Chromosome"/>
</dbReference>
<evidence type="ECO:0000313" key="4">
    <source>
        <dbReference type="EMBL" id="AVY95943.1"/>
    </source>
</evidence>
<dbReference type="EMBL" id="CP028519">
    <property type="protein sequence ID" value="AVY95943.1"/>
    <property type="molecule type" value="Genomic_DNA"/>
</dbReference>
<name>A0A2S0PF55_9NEIS</name>
<dbReference type="KEGG" id="maer:DAI18_03075"/>